<accession>A0A227H1A4</accession>
<dbReference type="Gene3D" id="3.40.1190.20">
    <property type="match status" value="1"/>
</dbReference>
<evidence type="ECO:0000313" key="1">
    <source>
        <dbReference type="EMBL" id="OXD99745.1"/>
    </source>
</evidence>
<dbReference type="AlphaFoldDB" id="A0A227H1A4"/>
<proteinExistence type="predicted"/>
<comment type="caution">
    <text evidence="1">The sequence shown here is derived from an EMBL/GenBank/DDBJ whole genome shotgun (WGS) entry which is preliminary data.</text>
</comment>
<name>A0A227H1A4_VIBPH</name>
<feature type="non-terminal residue" evidence="1">
    <location>
        <position position="73"/>
    </location>
</feature>
<dbReference type="EMBL" id="NIXT01005623">
    <property type="protein sequence ID" value="OXD99745.1"/>
    <property type="molecule type" value="Genomic_DNA"/>
</dbReference>
<keyword evidence="1" id="KW-0808">Transferase</keyword>
<organism evidence="1 2">
    <name type="scientific">Vibrio parahaemolyticus</name>
    <dbReference type="NCBI Taxonomy" id="670"/>
    <lineage>
        <taxon>Bacteria</taxon>
        <taxon>Pseudomonadati</taxon>
        <taxon>Pseudomonadota</taxon>
        <taxon>Gammaproteobacteria</taxon>
        <taxon>Vibrionales</taxon>
        <taxon>Vibrionaceae</taxon>
        <taxon>Vibrio</taxon>
    </lineage>
</organism>
<keyword evidence="1" id="KW-0418">Kinase</keyword>
<dbReference type="Proteomes" id="UP000214596">
    <property type="component" value="Unassembled WGS sequence"/>
</dbReference>
<protein>
    <submittedName>
        <fullName evidence="1">Inosine-guanosine kinase</fullName>
    </submittedName>
</protein>
<dbReference type="GO" id="GO:0016301">
    <property type="term" value="F:kinase activity"/>
    <property type="evidence" value="ECO:0007669"/>
    <property type="project" value="UniProtKB-KW"/>
</dbReference>
<gene>
    <name evidence="1" type="ORF">CA163_39695</name>
</gene>
<reference evidence="1 2" key="1">
    <citation type="journal article" date="2017" name="Appl. Environ. Microbiol.">
        <title>Parallel evolution of two clades of a major Atlantic endemic Vibrio parahaemolyticus pathogen lineage by independent acquisition of related pathogenicity islands.</title>
        <authorList>
            <person name="Xu F."/>
            <person name="Gonzalez-Escalona N."/>
            <person name="Drees K.P."/>
            <person name="Sebra R.P."/>
            <person name="Cooper V.S."/>
            <person name="Jones S.H."/>
            <person name="Whistler C.A."/>
        </authorList>
    </citation>
    <scope>NUCLEOTIDE SEQUENCE [LARGE SCALE GENOMIC DNA]</scope>
    <source>
        <strain evidence="1 2">MAVP-3</strain>
    </source>
</reference>
<feature type="non-terminal residue" evidence="1">
    <location>
        <position position="1"/>
    </location>
</feature>
<dbReference type="SUPFAM" id="SSF53613">
    <property type="entry name" value="Ribokinase-like"/>
    <property type="match status" value="1"/>
</dbReference>
<dbReference type="InterPro" id="IPR029056">
    <property type="entry name" value="Ribokinase-like"/>
</dbReference>
<sequence>LTLGTKFVIQDDPKYWQDFIREHVSVVAMNEDEAEALTGETDPLAASDKTLEWADMVLCTAGPVGLFMAGYTE</sequence>
<evidence type="ECO:0000313" key="2">
    <source>
        <dbReference type="Proteomes" id="UP000214596"/>
    </source>
</evidence>